<dbReference type="PANTHER" id="PTHR40448">
    <property type="entry name" value="TWO-COMPONENT SENSOR HISTIDINE KINASE"/>
    <property type="match status" value="1"/>
</dbReference>
<dbReference type="Pfam" id="PF14501">
    <property type="entry name" value="HATPase_c_5"/>
    <property type="match status" value="1"/>
</dbReference>
<dbReference type="GO" id="GO:0042802">
    <property type="term" value="F:identical protein binding"/>
    <property type="evidence" value="ECO:0007669"/>
    <property type="project" value="TreeGrafter"/>
</dbReference>
<reference evidence="3" key="1">
    <citation type="submission" date="2018-12" db="EMBL/GenBank/DDBJ databases">
        <title>Complete genome sequencing of Jeotgalibaca sp. H21T32.</title>
        <authorList>
            <person name="Bae J.-W."/>
            <person name="Lee S.-Y."/>
        </authorList>
    </citation>
    <scope>NUCLEOTIDE SEQUENCE [LARGE SCALE GENOMIC DNA]</scope>
    <source>
        <strain evidence="3">H21T32</strain>
    </source>
</reference>
<dbReference type="OrthoDB" id="9813149at2"/>
<evidence type="ECO:0000313" key="2">
    <source>
        <dbReference type="EMBL" id="AZP03634.1"/>
    </source>
</evidence>
<accession>A0A3Q9BJ91</accession>
<name>A0A3Q9BJ91_9LACT</name>
<dbReference type="CDD" id="cd16935">
    <property type="entry name" value="HATPase_AgrC-ComD-like"/>
    <property type="match status" value="1"/>
</dbReference>
<evidence type="ECO:0000313" key="3">
    <source>
        <dbReference type="Proteomes" id="UP000273326"/>
    </source>
</evidence>
<dbReference type="EMBL" id="CP034465">
    <property type="protein sequence ID" value="AZP03634.1"/>
    <property type="molecule type" value="Genomic_DNA"/>
</dbReference>
<feature type="domain" description="Sensor histidine kinase NatK-like C-terminal" evidence="1">
    <location>
        <begin position="10"/>
        <end position="115"/>
    </location>
</feature>
<sequence>MAEGSLLVGMDIMDLTSLFGNAIDNAIEHVQKIEDKDKRLITLKLTSKGKMAVLRVDNYCIDELDMVGDLPRTSKRDKENHGYGLKSIQYIAKKYNGNTTINLEDNWFTLSVVFPIIK</sequence>
<dbReference type="InterPro" id="IPR036890">
    <property type="entry name" value="HATPase_C_sf"/>
</dbReference>
<keyword evidence="2" id="KW-0547">Nucleotide-binding</keyword>
<protein>
    <submittedName>
        <fullName evidence="2">ATP-binding protein</fullName>
    </submittedName>
</protein>
<keyword evidence="2" id="KW-0067">ATP-binding</keyword>
<dbReference type="Proteomes" id="UP000273326">
    <property type="component" value="Chromosome"/>
</dbReference>
<dbReference type="KEGG" id="jeh:EJN90_02520"/>
<dbReference type="PANTHER" id="PTHR40448:SF1">
    <property type="entry name" value="TWO-COMPONENT SENSOR HISTIDINE KINASE"/>
    <property type="match status" value="1"/>
</dbReference>
<proteinExistence type="predicted"/>
<dbReference type="GO" id="GO:0005524">
    <property type="term" value="F:ATP binding"/>
    <property type="evidence" value="ECO:0007669"/>
    <property type="project" value="UniProtKB-KW"/>
</dbReference>
<keyword evidence="3" id="KW-1185">Reference proteome</keyword>
<dbReference type="SUPFAM" id="SSF55874">
    <property type="entry name" value="ATPase domain of HSP90 chaperone/DNA topoisomerase II/histidine kinase"/>
    <property type="match status" value="1"/>
</dbReference>
<dbReference type="InterPro" id="IPR032834">
    <property type="entry name" value="NatK-like_C"/>
</dbReference>
<dbReference type="AlphaFoldDB" id="A0A3Q9BJ91"/>
<organism evidence="2 3">
    <name type="scientific">Jeotgalibaca ciconiae</name>
    <dbReference type="NCBI Taxonomy" id="2496265"/>
    <lineage>
        <taxon>Bacteria</taxon>
        <taxon>Bacillati</taxon>
        <taxon>Bacillota</taxon>
        <taxon>Bacilli</taxon>
        <taxon>Lactobacillales</taxon>
        <taxon>Carnobacteriaceae</taxon>
        <taxon>Jeotgalibaca</taxon>
    </lineage>
</organism>
<gene>
    <name evidence="2" type="ORF">EJN90_02520</name>
</gene>
<dbReference type="Gene3D" id="3.30.565.10">
    <property type="entry name" value="Histidine kinase-like ATPase, C-terminal domain"/>
    <property type="match status" value="1"/>
</dbReference>
<evidence type="ECO:0000259" key="1">
    <source>
        <dbReference type="Pfam" id="PF14501"/>
    </source>
</evidence>